<sequence length="243" mass="28248">MLWPGLVVFICCAVFLHLETKRRHLTFCGRKSEADDVQEVEVVTNSNRHHSTHRESHVYPVSTTLTLLDQARGGYGSILCNVSHQSQLPKLLHKNANHETSQQMLMRYHRPRCSLNLATTTKIDSDIHCYNDRECIRKLTQPNCRFDLQEDGTVYNKTNLPKDHSLPVAFVYISTDNIRNDNIRNSNNDISNRQQIISNLQQTKLTNDQNHWKRLHFTETIHLLTIFFGHQSNKAENHIMTYS</sequence>
<evidence type="ECO:0000313" key="4">
    <source>
        <dbReference type="Proteomes" id="UP000015101"/>
    </source>
</evidence>
<dbReference type="CTD" id="20198847"/>
<reference evidence="2 4" key="2">
    <citation type="journal article" date="2013" name="Nature">
        <title>Insights into bilaterian evolution from three spiralian genomes.</title>
        <authorList>
            <person name="Simakov O."/>
            <person name="Marletaz F."/>
            <person name="Cho S.J."/>
            <person name="Edsinger-Gonzales E."/>
            <person name="Havlak P."/>
            <person name="Hellsten U."/>
            <person name="Kuo D.H."/>
            <person name="Larsson T."/>
            <person name="Lv J."/>
            <person name="Arendt D."/>
            <person name="Savage R."/>
            <person name="Osoegawa K."/>
            <person name="de Jong P."/>
            <person name="Grimwood J."/>
            <person name="Chapman J.A."/>
            <person name="Shapiro H."/>
            <person name="Aerts A."/>
            <person name="Otillar R.P."/>
            <person name="Terry A.Y."/>
            <person name="Boore J.L."/>
            <person name="Grigoriev I.V."/>
            <person name="Lindberg D.R."/>
            <person name="Seaver E.C."/>
            <person name="Weisblat D.A."/>
            <person name="Putnam N.H."/>
            <person name="Rokhsar D.S."/>
        </authorList>
    </citation>
    <scope>NUCLEOTIDE SEQUENCE</scope>
</reference>
<evidence type="ECO:0000313" key="2">
    <source>
        <dbReference type="EMBL" id="ESO06473.1"/>
    </source>
</evidence>
<dbReference type="KEGG" id="hro:HELRODRAFT_160644"/>
<dbReference type="EMBL" id="KB096324">
    <property type="protein sequence ID" value="ESO06473.1"/>
    <property type="molecule type" value="Genomic_DNA"/>
</dbReference>
<reference evidence="3" key="3">
    <citation type="submission" date="2015-06" db="UniProtKB">
        <authorList>
            <consortium name="EnsemblMetazoa"/>
        </authorList>
    </citation>
    <scope>IDENTIFICATION</scope>
</reference>
<feature type="chain" id="PRO_5010979945" evidence="1">
    <location>
        <begin position="19"/>
        <end position="243"/>
    </location>
</feature>
<dbReference type="Proteomes" id="UP000015101">
    <property type="component" value="Unassembled WGS sequence"/>
</dbReference>
<name>T1EQJ7_HELRO</name>
<organism evidence="3 4">
    <name type="scientific">Helobdella robusta</name>
    <name type="common">Californian leech</name>
    <dbReference type="NCBI Taxonomy" id="6412"/>
    <lineage>
        <taxon>Eukaryota</taxon>
        <taxon>Metazoa</taxon>
        <taxon>Spiralia</taxon>
        <taxon>Lophotrochozoa</taxon>
        <taxon>Annelida</taxon>
        <taxon>Clitellata</taxon>
        <taxon>Hirudinea</taxon>
        <taxon>Rhynchobdellida</taxon>
        <taxon>Glossiphoniidae</taxon>
        <taxon>Helobdella</taxon>
    </lineage>
</organism>
<dbReference type="RefSeq" id="XP_009015841.1">
    <property type="nucleotide sequence ID" value="XM_009017593.1"/>
</dbReference>
<gene>
    <name evidence="3" type="primary">20198847</name>
    <name evidence="2" type="ORF">HELRODRAFT_160644</name>
</gene>
<evidence type="ECO:0000313" key="3">
    <source>
        <dbReference type="EnsemblMetazoa" id="HelroP160644"/>
    </source>
</evidence>
<accession>T1EQJ7</accession>
<protein>
    <submittedName>
        <fullName evidence="2 3">Uncharacterized protein</fullName>
    </submittedName>
</protein>
<dbReference type="InParanoid" id="T1EQJ7"/>
<feature type="signal peptide" evidence="1">
    <location>
        <begin position="1"/>
        <end position="18"/>
    </location>
</feature>
<keyword evidence="4" id="KW-1185">Reference proteome</keyword>
<dbReference type="GeneID" id="20198847"/>
<dbReference type="AlphaFoldDB" id="T1EQJ7"/>
<dbReference type="EMBL" id="AMQM01000638">
    <property type="status" value="NOT_ANNOTATED_CDS"/>
    <property type="molecule type" value="Genomic_DNA"/>
</dbReference>
<dbReference type="HOGENOM" id="CLU_1143621_0_0_1"/>
<keyword evidence="1" id="KW-0732">Signal</keyword>
<dbReference type="EnsemblMetazoa" id="HelroT160644">
    <property type="protein sequence ID" value="HelroP160644"/>
    <property type="gene ID" value="HelroG160644"/>
</dbReference>
<reference evidence="4" key="1">
    <citation type="submission" date="2012-12" db="EMBL/GenBank/DDBJ databases">
        <authorList>
            <person name="Hellsten U."/>
            <person name="Grimwood J."/>
            <person name="Chapman J.A."/>
            <person name="Shapiro H."/>
            <person name="Aerts A."/>
            <person name="Otillar R.P."/>
            <person name="Terry A.Y."/>
            <person name="Boore J.L."/>
            <person name="Simakov O."/>
            <person name="Marletaz F."/>
            <person name="Cho S.-J."/>
            <person name="Edsinger-Gonzales E."/>
            <person name="Havlak P."/>
            <person name="Kuo D.-H."/>
            <person name="Larsson T."/>
            <person name="Lv J."/>
            <person name="Arendt D."/>
            <person name="Savage R."/>
            <person name="Osoegawa K."/>
            <person name="de Jong P."/>
            <person name="Lindberg D.R."/>
            <person name="Seaver E.C."/>
            <person name="Weisblat D.A."/>
            <person name="Putnam N.H."/>
            <person name="Grigoriev I.V."/>
            <person name="Rokhsar D.S."/>
        </authorList>
    </citation>
    <scope>NUCLEOTIDE SEQUENCE</scope>
</reference>
<evidence type="ECO:0000256" key="1">
    <source>
        <dbReference type="SAM" id="SignalP"/>
    </source>
</evidence>
<proteinExistence type="predicted"/>